<sequence length="101" mass="10097">MATAGLISATLVVQDTIAPSARSTTDSAVIRRKCSAPPNPSCTPPTATTGVPPASAAVRKPIARTIHSQRGTDGSAPRGMCAIRAAASTKAAIIPIVTHPG</sequence>
<dbReference type="Proteomes" id="UP000050164">
    <property type="component" value="Unassembled WGS sequence"/>
</dbReference>
<evidence type="ECO:0000313" key="7">
    <source>
        <dbReference type="Proteomes" id="UP000039021"/>
    </source>
</evidence>
<name>A0A0T9CXZ1_MYCTX</name>
<gene>
    <name evidence="2" type="ORF">ERS007688_03862</name>
    <name evidence="4" type="ORF">ERS007703_04442</name>
    <name evidence="5" type="ORF">ERS007739_04145</name>
    <name evidence="3" type="ORF">ERS027659_04604</name>
</gene>
<feature type="region of interest" description="Disordered" evidence="1">
    <location>
        <begin position="35"/>
        <end position="54"/>
    </location>
</feature>
<evidence type="ECO:0000313" key="5">
    <source>
        <dbReference type="EMBL" id="COZ80296.1"/>
    </source>
</evidence>
<dbReference type="Proteomes" id="UP000038802">
    <property type="component" value="Unassembled WGS sequence"/>
</dbReference>
<evidence type="ECO:0000313" key="4">
    <source>
        <dbReference type="EMBL" id="COW91045.1"/>
    </source>
</evidence>
<reference evidence="4" key="1">
    <citation type="submission" date="2015-03" db="EMBL/GenBank/DDBJ databases">
        <authorList>
            <person name="Murphy D."/>
        </authorList>
    </citation>
    <scope>NUCLEOTIDE SEQUENCE [LARGE SCALE GENOMIC DNA]</scope>
    <source>
        <strain evidence="4">K00500041</strain>
    </source>
</reference>
<reference evidence="6 7" key="2">
    <citation type="submission" date="2015-03" db="EMBL/GenBank/DDBJ databases">
        <authorList>
            <consortium name="Pathogen Informatics"/>
        </authorList>
    </citation>
    <scope>NUCLEOTIDE SEQUENCE [LARGE SCALE GENOMIC DNA]</scope>
    <source>
        <strain evidence="3 9">Bir 185</strain>
        <strain evidence="2 8">H09601792</strain>
        <strain evidence="6">K00500041</strain>
        <strain evidence="7">N09902308</strain>
    </source>
</reference>
<dbReference type="EMBL" id="CSBK01002412">
    <property type="protein sequence ID" value="COZ80296.1"/>
    <property type="molecule type" value="Genomic_DNA"/>
</dbReference>
<dbReference type="EMBL" id="CNFT01001744">
    <property type="protein sequence ID" value="CKT58092.1"/>
    <property type="molecule type" value="Genomic_DNA"/>
</dbReference>
<accession>A0A0T9CXZ1</accession>
<evidence type="ECO:0000256" key="1">
    <source>
        <dbReference type="SAM" id="MobiDB-lite"/>
    </source>
</evidence>
<dbReference type="AlphaFoldDB" id="A0A0T9CXZ1"/>
<dbReference type="EMBL" id="CSAE01000781">
    <property type="protein sequence ID" value="COW91045.1"/>
    <property type="molecule type" value="Genomic_DNA"/>
</dbReference>
<evidence type="ECO:0000313" key="9">
    <source>
        <dbReference type="Proteomes" id="UP000050164"/>
    </source>
</evidence>
<organism evidence="4 6">
    <name type="scientific">Mycobacterium tuberculosis</name>
    <dbReference type="NCBI Taxonomy" id="1773"/>
    <lineage>
        <taxon>Bacteria</taxon>
        <taxon>Bacillati</taxon>
        <taxon>Actinomycetota</taxon>
        <taxon>Actinomycetes</taxon>
        <taxon>Mycobacteriales</taxon>
        <taxon>Mycobacteriaceae</taxon>
        <taxon>Mycobacterium</taxon>
        <taxon>Mycobacterium tuberculosis complex</taxon>
    </lineage>
</organism>
<feature type="compositionally biased region" description="Low complexity" evidence="1">
    <location>
        <begin position="44"/>
        <end position="54"/>
    </location>
</feature>
<reference evidence="5" key="3">
    <citation type="submission" date="2015-03" db="EMBL/GenBank/DDBJ databases">
        <authorList>
            <consortium name="Pathogen Informatics"/>
            <person name="Murphy D."/>
        </authorList>
    </citation>
    <scope>NUCLEOTIDE SEQUENCE</scope>
    <source>
        <strain evidence="5">N09902308</strain>
    </source>
</reference>
<evidence type="ECO:0000313" key="8">
    <source>
        <dbReference type="Proteomes" id="UP000046947"/>
    </source>
</evidence>
<dbReference type="Proteomes" id="UP000039021">
    <property type="component" value="Unassembled WGS sequence"/>
</dbReference>
<evidence type="ECO:0000313" key="6">
    <source>
        <dbReference type="Proteomes" id="UP000038802"/>
    </source>
</evidence>
<evidence type="ECO:0000313" key="3">
    <source>
        <dbReference type="EMBL" id="CKT58092.1"/>
    </source>
</evidence>
<evidence type="ECO:0000313" key="2">
    <source>
        <dbReference type="EMBL" id="CFE74657.1"/>
    </source>
</evidence>
<dbReference type="Proteomes" id="UP000046947">
    <property type="component" value="Unassembled WGS sequence"/>
</dbReference>
<proteinExistence type="predicted"/>
<protein>
    <submittedName>
        <fullName evidence="4">Uncharacterized protein</fullName>
    </submittedName>
</protein>
<dbReference type="EMBL" id="CFOH01000939">
    <property type="protein sequence ID" value="CFE74657.1"/>
    <property type="molecule type" value="Genomic_DNA"/>
</dbReference>